<evidence type="ECO:0000313" key="1">
    <source>
        <dbReference type="EMBL" id="KAJ2982007.1"/>
    </source>
</evidence>
<evidence type="ECO:0000313" key="2">
    <source>
        <dbReference type="Proteomes" id="UP001143910"/>
    </source>
</evidence>
<proteinExistence type="predicted"/>
<dbReference type="EMBL" id="JANJQO010000099">
    <property type="protein sequence ID" value="KAJ2982007.1"/>
    <property type="molecule type" value="Genomic_DNA"/>
</dbReference>
<dbReference type="Proteomes" id="UP001143910">
    <property type="component" value="Unassembled WGS sequence"/>
</dbReference>
<protein>
    <submittedName>
        <fullName evidence="1">Uncharacterized protein</fullName>
    </submittedName>
</protein>
<organism evidence="1 2">
    <name type="scientific">Zarea fungicola</name>
    <dbReference type="NCBI Taxonomy" id="93591"/>
    <lineage>
        <taxon>Eukaryota</taxon>
        <taxon>Fungi</taxon>
        <taxon>Dikarya</taxon>
        <taxon>Ascomycota</taxon>
        <taxon>Pezizomycotina</taxon>
        <taxon>Sordariomycetes</taxon>
        <taxon>Hypocreomycetidae</taxon>
        <taxon>Hypocreales</taxon>
        <taxon>Cordycipitaceae</taxon>
        <taxon>Zarea</taxon>
    </lineage>
</organism>
<keyword evidence="2" id="KW-1185">Reference proteome</keyword>
<gene>
    <name evidence="1" type="ORF">NQ176_g1673</name>
</gene>
<accession>A0ACC1NSX2</accession>
<name>A0ACC1NSX2_9HYPO</name>
<reference evidence="1" key="1">
    <citation type="submission" date="2022-08" db="EMBL/GenBank/DDBJ databases">
        <title>Genome Sequence of Lecanicillium fungicola.</title>
        <authorList>
            <person name="Buettner E."/>
        </authorList>
    </citation>
    <scope>NUCLEOTIDE SEQUENCE</scope>
    <source>
        <strain evidence="1">Babe33</strain>
    </source>
</reference>
<comment type="caution">
    <text evidence="1">The sequence shown here is derived from an EMBL/GenBank/DDBJ whole genome shotgun (WGS) entry which is preliminary data.</text>
</comment>
<sequence>MSESTGNRGRGGNLKQYLSTYNKYRSFLKDACTSLNGSASSATLSLRAGSSTLLSLATFNNTPTVDVPIPARIQDPAKIACCPNGSTSLTSLQTGVCSYPPSALVPGTSCICGKTASGTSVAFKYRQCNNFISECDVDSDCNTLGGTGFLCLVGSCCGRGVCFDPFECSRAEVLLVQGSAT</sequence>